<feature type="compositionally biased region" description="Basic and acidic residues" evidence="1">
    <location>
        <begin position="117"/>
        <end position="132"/>
    </location>
</feature>
<dbReference type="Gramene" id="rna-AYBTSS11_LOCUS17224">
    <property type="protein sequence ID" value="CAJ1957481.1"/>
    <property type="gene ID" value="gene-AYBTSS11_LOCUS17224"/>
</dbReference>
<organism evidence="2 3">
    <name type="scientific">Sphenostylis stenocarpa</name>
    <dbReference type="NCBI Taxonomy" id="92480"/>
    <lineage>
        <taxon>Eukaryota</taxon>
        <taxon>Viridiplantae</taxon>
        <taxon>Streptophyta</taxon>
        <taxon>Embryophyta</taxon>
        <taxon>Tracheophyta</taxon>
        <taxon>Spermatophyta</taxon>
        <taxon>Magnoliopsida</taxon>
        <taxon>eudicotyledons</taxon>
        <taxon>Gunneridae</taxon>
        <taxon>Pentapetalae</taxon>
        <taxon>rosids</taxon>
        <taxon>fabids</taxon>
        <taxon>Fabales</taxon>
        <taxon>Fabaceae</taxon>
        <taxon>Papilionoideae</taxon>
        <taxon>50 kb inversion clade</taxon>
        <taxon>NPAAA clade</taxon>
        <taxon>indigoferoid/millettioid clade</taxon>
        <taxon>Phaseoleae</taxon>
        <taxon>Sphenostylis</taxon>
    </lineage>
</organism>
<dbReference type="AlphaFoldDB" id="A0AA86VEF8"/>
<accession>A0AA86VEF8</accession>
<reference evidence="2" key="1">
    <citation type="submission" date="2023-10" db="EMBL/GenBank/DDBJ databases">
        <authorList>
            <person name="Domelevo Entfellner J.-B."/>
        </authorList>
    </citation>
    <scope>NUCLEOTIDE SEQUENCE</scope>
</reference>
<evidence type="ECO:0000313" key="3">
    <source>
        <dbReference type="Proteomes" id="UP001189624"/>
    </source>
</evidence>
<evidence type="ECO:0000313" key="2">
    <source>
        <dbReference type="EMBL" id="CAJ1957481.1"/>
    </source>
</evidence>
<dbReference type="Proteomes" id="UP001189624">
    <property type="component" value="Chromosome 5"/>
</dbReference>
<sequence>MGGSYPSESRTTDRNYQPMGVYAHQPKDRLRRSSIRRFYHEFTKRIGYVEVVSRRHTTTTFPAGSSATRRDIRKATEQEGQLLYPPVDLPDNEGRESTRMGKGGSCRPQILPGLQIKSEDPLFEDARSLTSH</sequence>
<evidence type="ECO:0000256" key="1">
    <source>
        <dbReference type="SAM" id="MobiDB-lite"/>
    </source>
</evidence>
<keyword evidence="3" id="KW-1185">Reference proteome</keyword>
<gene>
    <name evidence="2" type="ORF">AYBTSS11_LOCUS17224</name>
</gene>
<feature type="region of interest" description="Disordered" evidence="1">
    <location>
        <begin position="1"/>
        <end position="28"/>
    </location>
</feature>
<protein>
    <submittedName>
        <fullName evidence="2">Uncharacterized protein</fullName>
    </submittedName>
</protein>
<proteinExistence type="predicted"/>
<feature type="region of interest" description="Disordered" evidence="1">
    <location>
        <begin position="84"/>
        <end position="132"/>
    </location>
</feature>
<name>A0AA86VEF8_9FABA</name>
<dbReference type="EMBL" id="OY731402">
    <property type="protein sequence ID" value="CAJ1957481.1"/>
    <property type="molecule type" value="Genomic_DNA"/>
</dbReference>